<proteinExistence type="predicted"/>
<dbReference type="EMBL" id="JAPQKS010000002">
    <property type="protein sequence ID" value="KAJ5246023.1"/>
    <property type="molecule type" value="Genomic_DNA"/>
</dbReference>
<feature type="domain" description="HNH nuclease" evidence="1">
    <location>
        <begin position="16"/>
        <end position="72"/>
    </location>
</feature>
<dbReference type="OrthoDB" id="4653208at2759"/>
<keyword evidence="3" id="KW-1185">Reference proteome</keyword>
<name>A0A9W9TWX0_9EURO</name>
<dbReference type="GeneID" id="83197606"/>
<evidence type="ECO:0000313" key="3">
    <source>
        <dbReference type="Proteomes" id="UP001150941"/>
    </source>
</evidence>
<reference evidence="2" key="1">
    <citation type="submission" date="2022-11" db="EMBL/GenBank/DDBJ databases">
        <authorList>
            <person name="Petersen C."/>
        </authorList>
    </citation>
    <scope>NUCLEOTIDE SEQUENCE</scope>
    <source>
        <strain evidence="2">IBT 19713</strain>
    </source>
</reference>
<sequence length="254" mass="28036">MEEVLERERDFCLIFHIFPLEKERIWVQNNFSQFITNTDSGNHAASINSVQNGLLLQSTVHGLFDTYSISVNPDDKLARKHAQESFSEPLIHLIAGLTNPYIPTVRGTLSLQGIDGNVGETTCKINAQMIFDTGAGYTTVAEELLPESFRRYLQDPIHDPYRSADGVICQVEAQIALSNRSAVSTSIASITPASRMPNGFVGVLFGQNTCINRLNIQLTPRSVLIAKGEDISDSFWGDITISEYVDVTGVMIPL</sequence>
<comment type="caution">
    <text evidence="2">The sequence shown here is derived from an EMBL/GenBank/DDBJ whole genome shotgun (WGS) entry which is preliminary data.</text>
</comment>
<evidence type="ECO:0000313" key="2">
    <source>
        <dbReference type="EMBL" id="KAJ5246023.1"/>
    </source>
</evidence>
<dbReference type="Proteomes" id="UP001150941">
    <property type="component" value="Unassembled WGS sequence"/>
</dbReference>
<dbReference type="Pfam" id="PF13391">
    <property type="entry name" value="HNH_2"/>
    <property type="match status" value="1"/>
</dbReference>
<organism evidence="2 3">
    <name type="scientific">Penicillium chermesinum</name>
    <dbReference type="NCBI Taxonomy" id="63820"/>
    <lineage>
        <taxon>Eukaryota</taxon>
        <taxon>Fungi</taxon>
        <taxon>Dikarya</taxon>
        <taxon>Ascomycota</taxon>
        <taxon>Pezizomycotina</taxon>
        <taxon>Eurotiomycetes</taxon>
        <taxon>Eurotiomycetidae</taxon>
        <taxon>Eurotiales</taxon>
        <taxon>Aspergillaceae</taxon>
        <taxon>Penicillium</taxon>
    </lineage>
</organism>
<evidence type="ECO:0000259" key="1">
    <source>
        <dbReference type="Pfam" id="PF13391"/>
    </source>
</evidence>
<accession>A0A9W9TWX0</accession>
<dbReference type="InterPro" id="IPR003615">
    <property type="entry name" value="HNH_nuc"/>
</dbReference>
<dbReference type="AlphaFoldDB" id="A0A9W9TWX0"/>
<dbReference type="RefSeq" id="XP_058333444.1">
    <property type="nucleotide sequence ID" value="XM_058470303.1"/>
</dbReference>
<reference evidence="2" key="2">
    <citation type="journal article" date="2023" name="IMA Fungus">
        <title>Comparative genomic study of the Penicillium genus elucidates a diverse pangenome and 15 lateral gene transfer events.</title>
        <authorList>
            <person name="Petersen C."/>
            <person name="Sorensen T."/>
            <person name="Nielsen M.R."/>
            <person name="Sondergaard T.E."/>
            <person name="Sorensen J.L."/>
            <person name="Fitzpatrick D.A."/>
            <person name="Frisvad J.C."/>
            <person name="Nielsen K.L."/>
        </authorList>
    </citation>
    <scope>NUCLEOTIDE SEQUENCE</scope>
    <source>
        <strain evidence="2">IBT 19713</strain>
    </source>
</reference>
<protein>
    <recommendedName>
        <fullName evidence="1">HNH nuclease domain-containing protein</fullName>
    </recommendedName>
</protein>
<gene>
    <name evidence="2" type="ORF">N7468_001006</name>
</gene>